<comment type="subcellular location">
    <subcellularLocation>
        <location evidence="1">Mitochondrion membrane</location>
    </subcellularLocation>
</comment>
<feature type="transmembrane region" description="Helical" evidence="7">
    <location>
        <begin position="84"/>
        <end position="103"/>
    </location>
</feature>
<evidence type="ECO:0000256" key="2">
    <source>
        <dbReference type="ARBA" id="ARBA00022692"/>
    </source>
</evidence>
<dbReference type="InterPro" id="IPR007667">
    <property type="entry name" value="Hypoxia_induced_domain"/>
</dbReference>
<reference evidence="9 10" key="1">
    <citation type="journal article" date="2021" name="Sci. Rep.">
        <title>The genome of the diatom Chaetoceros tenuissimus carries an ancient integrated fragment of an extant virus.</title>
        <authorList>
            <person name="Hongo Y."/>
            <person name="Kimura K."/>
            <person name="Takaki Y."/>
            <person name="Yoshida Y."/>
            <person name="Baba S."/>
            <person name="Kobayashi G."/>
            <person name="Nagasaki K."/>
            <person name="Hano T."/>
            <person name="Tomaru Y."/>
        </authorList>
    </citation>
    <scope>NUCLEOTIDE SEQUENCE [LARGE SCALE GENOMIC DNA]</scope>
    <source>
        <strain evidence="9 10">NIES-3715</strain>
    </source>
</reference>
<protein>
    <recommendedName>
        <fullName evidence="8">HIG1 domain-containing protein</fullName>
    </recommendedName>
</protein>
<keyword evidence="10" id="KW-1185">Reference proteome</keyword>
<evidence type="ECO:0000256" key="4">
    <source>
        <dbReference type="ARBA" id="ARBA00023128"/>
    </source>
</evidence>
<dbReference type="GO" id="GO:0097250">
    <property type="term" value="P:mitochondrial respirasome assembly"/>
    <property type="evidence" value="ECO:0007669"/>
    <property type="project" value="TreeGrafter"/>
</dbReference>
<gene>
    <name evidence="9" type="ORF">CTEN210_15135</name>
</gene>
<proteinExistence type="predicted"/>
<dbReference type="Pfam" id="PF04588">
    <property type="entry name" value="HIG_1_N"/>
    <property type="match status" value="1"/>
</dbReference>
<accession>A0AAD3D6F7</accession>
<dbReference type="Gene3D" id="6.10.140.1320">
    <property type="match status" value="1"/>
</dbReference>
<dbReference type="EMBL" id="BLLK01000062">
    <property type="protein sequence ID" value="GFH58659.1"/>
    <property type="molecule type" value="Genomic_DNA"/>
</dbReference>
<dbReference type="GO" id="GO:0031966">
    <property type="term" value="C:mitochondrial membrane"/>
    <property type="evidence" value="ECO:0007669"/>
    <property type="project" value="UniProtKB-SubCell"/>
</dbReference>
<comment type="caution">
    <text evidence="9">The sequence shown here is derived from an EMBL/GenBank/DDBJ whole genome shotgun (WGS) entry which is preliminary data.</text>
</comment>
<dbReference type="PROSITE" id="PS51503">
    <property type="entry name" value="HIG1"/>
    <property type="match status" value="1"/>
</dbReference>
<evidence type="ECO:0000313" key="10">
    <source>
        <dbReference type="Proteomes" id="UP001054902"/>
    </source>
</evidence>
<dbReference type="AlphaFoldDB" id="A0AAD3D6F7"/>
<dbReference type="InterPro" id="IPR050355">
    <property type="entry name" value="RCF1"/>
</dbReference>
<keyword evidence="5 7" id="KW-0472">Membrane</keyword>
<feature type="compositionally biased region" description="Polar residues" evidence="6">
    <location>
        <begin position="1"/>
        <end position="15"/>
    </location>
</feature>
<evidence type="ECO:0000256" key="6">
    <source>
        <dbReference type="SAM" id="MobiDB-lite"/>
    </source>
</evidence>
<keyword evidence="2 7" id="KW-0812">Transmembrane</keyword>
<evidence type="ECO:0000259" key="8">
    <source>
        <dbReference type="PROSITE" id="PS51503"/>
    </source>
</evidence>
<dbReference type="PANTHER" id="PTHR12297">
    <property type="entry name" value="HYPOXIA-INDUCBILE GENE 1 HIG1 -RELATED"/>
    <property type="match status" value="1"/>
</dbReference>
<dbReference type="PANTHER" id="PTHR12297:SF3">
    <property type="entry name" value="HIG1 DOMAIN FAMILY MEMBER 1A"/>
    <property type="match status" value="1"/>
</dbReference>
<evidence type="ECO:0000256" key="1">
    <source>
        <dbReference type="ARBA" id="ARBA00004325"/>
    </source>
</evidence>
<keyword evidence="4" id="KW-0496">Mitochondrion</keyword>
<organism evidence="9 10">
    <name type="scientific">Chaetoceros tenuissimus</name>
    <dbReference type="NCBI Taxonomy" id="426638"/>
    <lineage>
        <taxon>Eukaryota</taxon>
        <taxon>Sar</taxon>
        <taxon>Stramenopiles</taxon>
        <taxon>Ochrophyta</taxon>
        <taxon>Bacillariophyta</taxon>
        <taxon>Coscinodiscophyceae</taxon>
        <taxon>Chaetocerotophycidae</taxon>
        <taxon>Chaetocerotales</taxon>
        <taxon>Chaetocerotaceae</taxon>
        <taxon>Chaetoceros</taxon>
    </lineage>
</organism>
<evidence type="ECO:0000256" key="7">
    <source>
        <dbReference type="SAM" id="Phobius"/>
    </source>
</evidence>
<dbReference type="Proteomes" id="UP001054902">
    <property type="component" value="Unassembled WGS sequence"/>
</dbReference>
<evidence type="ECO:0000313" key="9">
    <source>
        <dbReference type="EMBL" id="GFH58659.1"/>
    </source>
</evidence>
<feature type="domain" description="HIG1" evidence="8">
    <location>
        <begin position="24"/>
        <end position="115"/>
    </location>
</feature>
<sequence>MGSSQSTQAQASNPKMTAEEMQLQQIQQSIPKYSRPETFEEKLYRKFSKEPLVPIGCITTAYFLGSGIRSFYDRDASRSQTMMRARVGAQFATLLIFIGYAGLDAINFDIAPGYHPKDEEKK</sequence>
<evidence type="ECO:0000256" key="5">
    <source>
        <dbReference type="ARBA" id="ARBA00023136"/>
    </source>
</evidence>
<keyword evidence="3 7" id="KW-1133">Transmembrane helix</keyword>
<feature type="region of interest" description="Disordered" evidence="6">
    <location>
        <begin position="1"/>
        <end position="20"/>
    </location>
</feature>
<name>A0AAD3D6F7_9STRA</name>
<feature type="transmembrane region" description="Helical" evidence="7">
    <location>
        <begin position="52"/>
        <end position="72"/>
    </location>
</feature>
<evidence type="ECO:0000256" key="3">
    <source>
        <dbReference type="ARBA" id="ARBA00022989"/>
    </source>
</evidence>